<accession>A0ABC9SL00</accession>
<name>A0ABC9SL00_LEPBO</name>
<dbReference type="AlphaFoldDB" id="A0ABC9SL00"/>
<organism evidence="1 2">
    <name type="scientific">Leptospira borgpetersenii str. Brem 328</name>
    <dbReference type="NCBI Taxonomy" id="1049780"/>
    <lineage>
        <taxon>Bacteria</taxon>
        <taxon>Pseudomonadati</taxon>
        <taxon>Spirochaetota</taxon>
        <taxon>Spirochaetia</taxon>
        <taxon>Leptospirales</taxon>
        <taxon>Leptospiraceae</taxon>
        <taxon>Leptospira</taxon>
    </lineage>
</organism>
<sequence length="57" mass="6737">MQTIRLNFLYEFTLSYDIKFLYIPETDFQDLMKDQNGFKISCHTKARTGAYSYGKAL</sequence>
<comment type="caution">
    <text evidence="1">The sequence shown here is derived from an EMBL/GenBank/DDBJ whole genome shotgun (WGS) entry which is preliminary data.</text>
</comment>
<dbReference type="Proteomes" id="UP000012166">
    <property type="component" value="Unassembled WGS sequence"/>
</dbReference>
<protein>
    <submittedName>
        <fullName evidence="1">Uncharacterized protein</fullName>
    </submittedName>
</protein>
<reference evidence="1 2" key="1">
    <citation type="submission" date="2013-01" db="EMBL/GenBank/DDBJ databases">
        <authorList>
            <person name="Harkins D.M."/>
            <person name="Durkin A.S."/>
            <person name="Brinkac L.M."/>
            <person name="Haft D.H."/>
            <person name="Selengut J.D."/>
            <person name="Sanka R."/>
            <person name="DePew J."/>
            <person name="Purushe J."/>
            <person name="Hartskeerl R.A."/>
            <person name="Ahmed A."/>
            <person name="van der Linden H."/>
            <person name="Goris M.G.A."/>
            <person name="Vinetz J.M."/>
            <person name="Sutton G.G."/>
            <person name="Nierman W.C."/>
            <person name="Fouts D.E."/>
        </authorList>
    </citation>
    <scope>NUCLEOTIDE SEQUENCE [LARGE SCALE GENOMIC DNA]</scope>
    <source>
        <strain evidence="1 2">Brem 328</strain>
    </source>
</reference>
<proteinExistence type="predicted"/>
<dbReference type="EMBL" id="AHMS02000015">
    <property type="protein sequence ID" value="EMN18500.1"/>
    <property type="molecule type" value="Genomic_DNA"/>
</dbReference>
<evidence type="ECO:0000313" key="1">
    <source>
        <dbReference type="EMBL" id="EMN18500.1"/>
    </source>
</evidence>
<gene>
    <name evidence="1" type="ORF">LEP1GSC056_2227</name>
</gene>
<evidence type="ECO:0000313" key="2">
    <source>
        <dbReference type="Proteomes" id="UP000012166"/>
    </source>
</evidence>